<dbReference type="EMBL" id="CP113520">
    <property type="protein sequence ID" value="WAJ30001.1"/>
    <property type="molecule type" value="Genomic_DNA"/>
</dbReference>
<accession>A0ACD4NT18</accession>
<dbReference type="Proteomes" id="UP001163223">
    <property type="component" value="Chromosome"/>
</dbReference>
<sequence>MIRKLLATTAMAGLFATGAFAQETTAPEPAAPSADAAAPAGAMGASADVGAAANSGSYLQSLSLQQHLVSEMDDAEIYAGNQPDAQSLGEIQNYLVEKDGKIAAAIVEATINDESRTVAVPFDQIQWSMGENNEPRATMTNADALNSAPIFMERQAAATTDPSMAAGSGTATGAGGTAMAPAAGDTAATGAAPAAGGTMAPAAGSSDMAANSGAAAPAGETMMQGPDQYLTADLVGQDIRSGAGDDAETIGEVSDLVVSDNGMVDAAVVGVGGFLGIGQKNVAVPFGEFQVTPQDGGDPVFVLAASKEQLEQAPTFEGREQNVAANTSSGTGGMANDMAATGAAAGAATGAAVGGAADTASNMASNAGSAMEGAATSAGNAVTGATETAQNQSGMATTGTDNSTTASTGGSSRENMMPVDSSAQLTADELMGTTVYGPNDQSLGKVGDVAMTADGRVDAVIVDVGGFLGIGAKPVAVGLDNVQLMRDQGDSLYIYTQFSQDQLENAPAYDQSSYAENRDTMRLQGETAPAAGGTAPAAGGASTTTN</sequence>
<organism evidence="1 2">
    <name type="scientific">Antarcticirhabdus aurantiaca</name>
    <dbReference type="NCBI Taxonomy" id="2606717"/>
    <lineage>
        <taxon>Bacteria</taxon>
        <taxon>Pseudomonadati</taxon>
        <taxon>Pseudomonadota</taxon>
        <taxon>Alphaproteobacteria</taxon>
        <taxon>Hyphomicrobiales</taxon>
        <taxon>Aurantimonadaceae</taxon>
        <taxon>Antarcticirhabdus</taxon>
    </lineage>
</organism>
<reference evidence="1" key="1">
    <citation type="submission" date="2022-11" db="EMBL/GenBank/DDBJ databases">
        <title>beta-Carotene-producing bacterium, Jeongeuplla avenae sp. nov., alleviates the salt stress of Arabidopsis seedlings.</title>
        <authorList>
            <person name="Jiang L."/>
            <person name="Lee J."/>
        </authorList>
    </citation>
    <scope>NUCLEOTIDE SEQUENCE</scope>
    <source>
        <strain evidence="1">DY_R2A_6</strain>
    </source>
</reference>
<protein>
    <submittedName>
        <fullName evidence="1">PRC-barrel domain-containing protein</fullName>
    </submittedName>
</protein>
<evidence type="ECO:0000313" key="2">
    <source>
        <dbReference type="Proteomes" id="UP001163223"/>
    </source>
</evidence>
<name>A0ACD4NT18_9HYPH</name>
<proteinExistence type="predicted"/>
<keyword evidence="2" id="KW-1185">Reference proteome</keyword>
<gene>
    <name evidence="1" type="ORF">OXU80_07260</name>
</gene>
<evidence type="ECO:0000313" key="1">
    <source>
        <dbReference type="EMBL" id="WAJ30001.1"/>
    </source>
</evidence>